<reference evidence="5" key="1">
    <citation type="journal article" date="2019" name="Int. J. Syst. Evol. Microbiol.">
        <title>The Global Catalogue of Microorganisms (GCM) 10K type strain sequencing project: providing services to taxonomists for standard genome sequencing and annotation.</title>
        <authorList>
            <consortium name="The Broad Institute Genomics Platform"/>
            <consortium name="The Broad Institute Genome Sequencing Center for Infectious Disease"/>
            <person name="Wu L."/>
            <person name="Ma J."/>
        </authorList>
    </citation>
    <scope>NUCLEOTIDE SEQUENCE [LARGE SCALE GENOMIC DNA]</scope>
    <source>
        <strain evidence="5">KCTC 52925</strain>
    </source>
</reference>
<name>A0ABW5X6M4_9FLAO</name>
<dbReference type="GO" id="GO:0140643">
    <property type="term" value="F:hydroxymethylglutaryl-CoA reductase (NADH) activity"/>
    <property type="evidence" value="ECO:0007669"/>
    <property type="project" value="UniProtKB-EC"/>
</dbReference>
<dbReference type="PANTHER" id="PTHR10572:SF24">
    <property type="entry name" value="3-HYDROXY-3-METHYLGLUTARYL-COENZYME A REDUCTASE"/>
    <property type="match status" value="1"/>
</dbReference>
<dbReference type="Pfam" id="PF00368">
    <property type="entry name" value="HMG-CoA_red"/>
    <property type="match status" value="1"/>
</dbReference>
<dbReference type="InterPro" id="IPR009029">
    <property type="entry name" value="HMG_CoA_Rdtase_sub-bd_dom_sf"/>
</dbReference>
<evidence type="ECO:0000256" key="3">
    <source>
        <dbReference type="RuleBase" id="RU361219"/>
    </source>
</evidence>
<dbReference type="PRINTS" id="PR00071">
    <property type="entry name" value="HMGCOARDTASE"/>
</dbReference>
<dbReference type="Gene3D" id="1.10.8.660">
    <property type="match status" value="1"/>
</dbReference>
<dbReference type="PROSITE" id="PS50065">
    <property type="entry name" value="HMG_COA_REDUCTASE_4"/>
    <property type="match status" value="1"/>
</dbReference>
<sequence length="438" mass="48991">MPKTVSGFSKFSKEEKIQWIAKEYLENDQNAVKTLKQYWNSNEKLQSLHDEFIENTISNFYLPFGVAPNFLINGEIYALPMAVEESSVVAAASKAAKFWSQRGGFKAEVINTTKVGQVHFLFKGEPEELRVFFKEIKPTLLLSIKPITANMEKRGGGLLDLQLADKTGELDNYFQLFAKFETCDSMGANFINSCLEKFAEVLKFEAENYSHFQKEHRSIEIIMSILSNFVPECMVKAEISCPVSELGQNGMDGKHFAEKFIQAVKIAEIEPYRAVTHNKGIMNGIDAIVLATGNDFRAVEAGVHAYASKDGKYTSLTHASLENEIFKFWIEIPLALGTIGGLTNIHPLVKLALKMLQDPSARDLMEITAVAGLAQNYGAISSLITTGIQQGHMKMHLMNILNQLEATENEKTEMIEHFKTHPITHSSVVSAIEKLREI</sequence>
<dbReference type="EC" id="1.1.1.88" evidence="3"/>
<accession>A0ABW5X6M4</accession>
<comment type="pathway">
    <text evidence="3">Metabolic intermediate metabolism; (R)-mevalonate degradation; (S)-3-hydroxy-3-methylglutaryl-CoA from (R)-mevalonate: step 1/1.</text>
</comment>
<dbReference type="SUPFAM" id="SSF55035">
    <property type="entry name" value="NAD-binding domain of HMG-CoA reductase"/>
    <property type="match status" value="1"/>
</dbReference>
<dbReference type="Gene3D" id="3.90.770.10">
    <property type="entry name" value="3-hydroxy-3-methylglutaryl-coenzyme A Reductase, Chain A, domain 2"/>
    <property type="match status" value="2"/>
</dbReference>
<proteinExistence type="inferred from homology"/>
<organism evidence="4 5">
    <name type="scientific">Christiangramia antarctica</name>
    <dbReference type="NCBI Taxonomy" id="2058158"/>
    <lineage>
        <taxon>Bacteria</taxon>
        <taxon>Pseudomonadati</taxon>
        <taxon>Bacteroidota</taxon>
        <taxon>Flavobacteriia</taxon>
        <taxon>Flavobacteriales</taxon>
        <taxon>Flavobacteriaceae</taxon>
        <taxon>Christiangramia</taxon>
    </lineage>
</organism>
<keyword evidence="5" id="KW-1185">Reference proteome</keyword>
<dbReference type="RefSeq" id="WP_251741349.1">
    <property type="nucleotide sequence ID" value="NZ_JBHUOJ010000012.1"/>
</dbReference>
<evidence type="ECO:0000256" key="2">
    <source>
        <dbReference type="ARBA" id="ARBA00023002"/>
    </source>
</evidence>
<dbReference type="InterPro" id="IPR023074">
    <property type="entry name" value="HMG_CoA_Rdtase_cat_sf"/>
</dbReference>
<dbReference type="InterPro" id="IPR004553">
    <property type="entry name" value="HMG_CoA_Rdtase_bac-typ"/>
</dbReference>
<dbReference type="NCBIfam" id="TIGR00532">
    <property type="entry name" value="HMG_CoA_R_NAD"/>
    <property type="match status" value="1"/>
</dbReference>
<dbReference type="EMBL" id="JBHUOJ010000012">
    <property type="protein sequence ID" value="MFD2833008.1"/>
    <property type="molecule type" value="Genomic_DNA"/>
</dbReference>
<comment type="similarity">
    <text evidence="1 3">Belongs to the HMG-CoA reductase family.</text>
</comment>
<dbReference type="InterPro" id="IPR009023">
    <property type="entry name" value="HMG_CoA_Rdtase_NAD(P)-bd_sf"/>
</dbReference>
<evidence type="ECO:0000313" key="5">
    <source>
        <dbReference type="Proteomes" id="UP001597438"/>
    </source>
</evidence>
<keyword evidence="2 3" id="KW-0560">Oxidoreductase</keyword>
<dbReference type="Proteomes" id="UP001597438">
    <property type="component" value="Unassembled WGS sequence"/>
</dbReference>
<dbReference type="SUPFAM" id="SSF56542">
    <property type="entry name" value="Substrate-binding domain of HMG-CoA reductase"/>
    <property type="match status" value="1"/>
</dbReference>
<protein>
    <recommendedName>
        <fullName evidence="3">3-hydroxy-3-methylglutaryl coenzyme A reductase</fullName>
        <shortName evidence="3">HMG-CoA reductase</shortName>
        <ecNumber evidence="3">1.1.1.88</ecNumber>
    </recommendedName>
</protein>
<evidence type="ECO:0000313" key="4">
    <source>
        <dbReference type="EMBL" id="MFD2833008.1"/>
    </source>
</evidence>
<comment type="caution">
    <text evidence="4">The sequence shown here is derived from an EMBL/GenBank/DDBJ whole genome shotgun (WGS) entry which is preliminary data.</text>
</comment>
<evidence type="ECO:0000256" key="1">
    <source>
        <dbReference type="ARBA" id="ARBA00007661"/>
    </source>
</evidence>
<gene>
    <name evidence="4" type="ORF">ACFSYS_06880</name>
</gene>
<keyword evidence="3" id="KW-0520">NAD</keyword>
<dbReference type="CDD" id="cd00644">
    <property type="entry name" value="HMG-CoA_reductase_classII"/>
    <property type="match status" value="1"/>
</dbReference>
<dbReference type="InterPro" id="IPR002202">
    <property type="entry name" value="HMG_CoA_Rdtase"/>
</dbReference>
<dbReference type="PANTHER" id="PTHR10572">
    <property type="entry name" value="3-HYDROXY-3-METHYLGLUTARYL-COENZYME A REDUCTASE"/>
    <property type="match status" value="1"/>
</dbReference>
<comment type="catalytic activity">
    <reaction evidence="3">
        <text>(R)-mevalonate + 2 NAD(+) + CoA = (3S)-3-hydroxy-3-methylglutaryl-CoA + 2 NADH + 2 H(+)</text>
        <dbReference type="Rhea" id="RHEA:14833"/>
        <dbReference type="ChEBI" id="CHEBI:15378"/>
        <dbReference type="ChEBI" id="CHEBI:36464"/>
        <dbReference type="ChEBI" id="CHEBI:43074"/>
        <dbReference type="ChEBI" id="CHEBI:57287"/>
        <dbReference type="ChEBI" id="CHEBI:57540"/>
        <dbReference type="ChEBI" id="CHEBI:57945"/>
        <dbReference type="EC" id="1.1.1.88"/>
    </reaction>
</comment>